<evidence type="ECO:0000256" key="3">
    <source>
        <dbReference type="ARBA" id="ARBA00022448"/>
    </source>
</evidence>
<sequence>MRQAVTEVSTEPVVRVQDLRKHYGDKVALDGVDLEVHEQEVVAVLGPSGSGKSTLVRCIHQLETIDGGAMFLDGELLGYEAHRGGYRTLSESRVCVQRRRMGMVFQQFNLFPHWTVLKNIVEPAISVHGQSRRQAEERARDLLDRVGLADKADAHPRHLSGGQQQRVAIARAVAARPRVVLFDEPTSALDPELVGDVLQVMKDLAESGMTMVVVTHEMEFARDVADRCVFMADGKVVEEGPSDRFFADPSSERLRTFLSRYSGERRSPVASEKVSS</sequence>
<evidence type="ECO:0000256" key="8">
    <source>
        <dbReference type="ARBA" id="ARBA00023136"/>
    </source>
</evidence>
<evidence type="ECO:0000256" key="7">
    <source>
        <dbReference type="ARBA" id="ARBA00022970"/>
    </source>
</evidence>
<dbReference type="AlphaFoldDB" id="A0A543A265"/>
<dbReference type="PROSITE" id="PS00211">
    <property type="entry name" value="ABC_TRANSPORTER_1"/>
    <property type="match status" value="1"/>
</dbReference>
<keyword evidence="6 12" id="KW-0067">ATP-binding</keyword>
<protein>
    <recommendedName>
        <fullName evidence="9">ABC-type polar-amino-acid transporter</fullName>
        <ecNumber evidence="9">7.4.2.1</ecNumber>
    </recommendedName>
</protein>
<evidence type="ECO:0000256" key="4">
    <source>
        <dbReference type="ARBA" id="ARBA00022475"/>
    </source>
</evidence>
<dbReference type="InterPro" id="IPR027417">
    <property type="entry name" value="P-loop_NTPase"/>
</dbReference>
<dbReference type="GO" id="GO:0016887">
    <property type="term" value="F:ATP hydrolysis activity"/>
    <property type="evidence" value="ECO:0007669"/>
    <property type="project" value="InterPro"/>
</dbReference>
<dbReference type="SMART" id="SM00382">
    <property type="entry name" value="AAA"/>
    <property type="match status" value="1"/>
</dbReference>
<dbReference type="PANTHER" id="PTHR43166:SF9">
    <property type="entry name" value="GLUTAMATE_ASPARTATE IMPORT ATP-BINDING PROTEIN GLTL"/>
    <property type="match status" value="1"/>
</dbReference>
<dbReference type="GO" id="GO:0005886">
    <property type="term" value="C:plasma membrane"/>
    <property type="evidence" value="ECO:0007669"/>
    <property type="project" value="UniProtKB-SubCell"/>
</dbReference>
<dbReference type="InterPro" id="IPR003439">
    <property type="entry name" value="ABC_transporter-like_ATP-bd"/>
</dbReference>
<keyword evidence="4" id="KW-1003">Cell membrane</keyword>
<dbReference type="InterPro" id="IPR017871">
    <property type="entry name" value="ABC_transporter-like_CS"/>
</dbReference>
<dbReference type="Proteomes" id="UP000320209">
    <property type="component" value="Unassembled WGS sequence"/>
</dbReference>
<dbReference type="FunFam" id="3.40.50.300:FF:000020">
    <property type="entry name" value="Amino acid ABC transporter ATP-binding component"/>
    <property type="match status" value="1"/>
</dbReference>
<evidence type="ECO:0000313" key="12">
    <source>
        <dbReference type="EMBL" id="TQL66674.1"/>
    </source>
</evidence>
<evidence type="ECO:0000256" key="1">
    <source>
        <dbReference type="ARBA" id="ARBA00004202"/>
    </source>
</evidence>
<keyword evidence="13" id="KW-1185">Reference proteome</keyword>
<dbReference type="Gene3D" id="3.40.50.300">
    <property type="entry name" value="P-loop containing nucleotide triphosphate hydrolases"/>
    <property type="match status" value="1"/>
</dbReference>
<evidence type="ECO:0000256" key="10">
    <source>
        <dbReference type="ARBA" id="ARBA00047624"/>
    </source>
</evidence>
<evidence type="ECO:0000256" key="6">
    <source>
        <dbReference type="ARBA" id="ARBA00022840"/>
    </source>
</evidence>
<dbReference type="EC" id="7.4.2.1" evidence="9"/>
<dbReference type="PANTHER" id="PTHR43166">
    <property type="entry name" value="AMINO ACID IMPORT ATP-BINDING PROTEIN"/>
    <property type="match status" value="1"/>
</dbReference>
<comment type="caution">
    <text evidence="12">The sequence shown here is derived from an EMBL/GenBank/DDBJ whole genome shotgun (WGS) entry which is preliminary data.</text>
</comment>
<accession>A0A543A265</accession>
<dbReference type="SUPFAM" id="SSF52540">
    <property type="entry name" value="P-loop containing nucleoside triphosphate hydrolases"/>
    <property type="match status" value="1"/>
</dbReference>
<evidence type="ECO:0000313" key="13">
    <source>
        <dbReference type="Proteomes" id="UP000320209"/>
    </source>
</evidence>
<comment type="catalytic activity">
    <reaction evidence="10">
        <text>a polar amino acid(out) + ATP + H2O = a polar amino acid(in) + ADP + phosphate + H(+)</text>
        <dbReference type="Rhea" id="RHEA:14673"/>
        <dbReference type="ChEBI" id="CHEBI:15377"/>
        <dbReference type="ChEBI" id="CHEBI:15378"/>
        <dbReference type="ChEBI" id="CHEBI:30616"/>
        <dbReference type="ChEBI" id="CHEBI:43474"/>
        <dbReference type="ChEBI" id="CHEBI:62031"/>
        <dbReference type="ChEBI" id="CHEBI:456216"/>
        <dbReference type="EC" id="7.4.2.1"/>
    </reaction>
    <physiologicalReaction direction="left-to-right" evidence="10">
        <dbReference type="Rhea" id="RHEA:14674"/>
    </physiologicalReaction>
</comment>
<keyword evidence="3" id="KW-0813">Transport</keyword>
<comment type="subcellular location">
    <subcellularLocation>
        <location evidence="1">Cell membrane</location>
        <topology evidence="1">Peripheral membrane protein</topology>
    </subcellularLocation>
</comment>
<dbReference type="RefSeq" id="WP_141778861.1">
    <property type="nucleotide sequence ID" value="NZ_VFOV01000001.1"/>
</dbReference>
<evidence type="ECO:0000256" key="9">
    <source>
        <dbReference type="ARBA" id="ARBA00038850"/>
    </source>
</evidence>
<evidence type="ECO:0000256" key="2">
    <source>
        <dbReference type="ARBA" id="ARBA00005417"/>
    </source>
</evidence>
<dbReference type="InterPro" id="IPR030679">
    <property type="entry name" value="ABC_ATPase_HisP-typ"/>
</dbReference>
<dbReference type="Pfam" id="PF00005">
    <property type="entry name" value="ABC_tran"/>
    <property type="match status" value="1"/>
</dbReference>
<evidence type="ECO:0000259" key="11">
    <source>
        <dbReference type="PROSITE" id="PS50893"/>
    </source>
</evidence>
<organism evidence="12 13">
    <name type="scientific">Nocardioides albertanoniae</name>
    <dbReference type="NCBI Taxonomy" id="1175486"/>
    <lineage>
        <taxon>Bacteria</taxon>
        <taxon>Bacillati</taxon>
        <taxon>Actinomycetota</taxon>
        <taxon>Actinomycetes</taxon>
        <taxon>Propionibacteriales</taxon>
        <taxon>Nocardioidaceae</taxon>
        <taxon>Nocardioides</taxon>
    </lineage>
</organism>
<dbReference type="PROSITE" id="PS50893">
    <property type="entry name" value="ABC_TRANSPORTER_2"/>
    <property type="match status" value="1"/>
</dbReference>
<reference evidence="12 13" key="1">
    <citation type="submission" date="2019-06" db="EMBL/GenBank/DDBJ databases">
        <title>Sequencing the genomes of 1000 actinobacteria strains.</title>
        <authorList>
            <person name="Klenk H.-P."/>
        </authorList>
    </citation>
    <scope>NUCLEOTIDE SEQUENCE [LARGE SCALE GENOMIC DNA]</scope>
    <source>
        <strain evidence="12 13">DSM 25218</strain>
    </source>
</reference>
<feature type="domain" description="ABC transporter" evidence="11">
    <location>
        <begin position="14"/>
        <end position="258"/>
    </location>
</feature>
<proteinExistence type="inferred from homology"/>
<keyword evidence="5" id="KW-0547">Nucleotide-binding</keyword>
<dbReference type="GO" id="GO:0015426">
    <property type="term" value="F:ATPase-coupled polar amino acid-transporter activity"/>
    <property type="evidence" value="ECO:0007669"/>
    <property type="project" value="UniProtKB-EC"/>
</dbReference>
<dbReference type="InterPro" id="IPR003593">
    <property type="entry name" value="AAA+_ATPase"/>
</dbReference>
<name>A0A543A265_9ACTN</name>
<dbReference type="EMBL" id="VFOV01000001">
    <property type="protein sequence ID" value="TQL66674.1"/>
    <property type="molecule type" value="Genomic_DNA"/>
</dbReference>
<keyword evidence="7" id="KW-0029">Amino-acid transport</keyword>
<evidence type="ECO:0000256" key="5">
    <source>
        <dbReference type="ARBA" id="ARBA00022741"/>
    </source>
</evidence>
<dbReference type="OrthoDB" id="9806471at2"/>
<keyword evidence="8" id="KW-0472">Membrane</keyword>
<dbReference type="InterPro" id="IPR050086">
    <property type="entry name" value="MetN_ABC_transporter-like"/>
</dbReference>
<dbReference type="PIRSF" id="PIRSF039085">
    <property type="entry name" value="ABC_ATPase_HisP"/>
    <property type="match status" value="1"/>
</dbReference>
<dbReference type="GO" id="GO:0005524">
    <property type="term" value="F:ATP binding"/>
    <property type="evidence" value="ECO:0007669"/>
    <property type="project" value="UniProtKB-KW"/>
</dbReference>
<gene>
    <name evidence="12" type="ORF">FB381_0538</name>
</gene>
<comment type="similarity">
    <text evidence="2">Belongs to the ABC transporter superfamily.</text>
</comment>